<gene>
    <name evidence="2" type="ORF">NCTC12224_00331</name>
</gene>
<dbReference type="EMBL" id="UHFN01000007">
    <property type="protein sequence ID" value="SUN59390.1"/>
    <property type="molecule type" value="Genomic_DNA"/>
</dbReference>
<dbReference type="OrthoDB" id="2224530at2"/>
<reference evidence="2 3" key="1">
    <citation type="submission" date="2018-06" db="EMBL/GenBank/DDBJ databases">
        <authorList>
            <consortium name="Pathogen Informatics"/>
            <person name="Doyle S."/>
        </authorList>
    </citation>
    <scope>NUCLEOTIDE SEQUENCE [LARGE SCALE GENOMIC DNA]</scope>
    <source>
        <strain evidence="2 3">NCTC12224</strain>
    </source>
</reference>
<dbReference type="Proteomes" id="UP000254924">
    <property type="component" value="Unassembled WGS sequence"/>
</dbReference>
<dbReference type="PROSITE" id="PS51257">
    <property type="entry name" value="PROKAR_LIPOPROTEIN"/>
    <property type="match status" value="1"/>
</dbReference>
<organism evidence="2 3">
    <name type="scientific">Streptococcus hyointestinalis</name>
    <dbReference type="NCBI Taxonomy" id="1337"/>
    <lineage>
        <taxon>Bacteria</taxon>
        <taxon>Bacillati</taxon>
        <taxon>Bacillota</taxon>
        <taxon>Bacilli</taxon>
        <taxon>Lactobacillales</taxon>
        <taxon>Streptococcaceae</taxon>
        <taxon>Streptococcus</taxon>
    </lineage>
</organism>
<dbReference type="AlphaFoldDB" id="A0A380K3W3"/>
<evidence type="ECO:0000313" key="3">
    <source>
        <dbReference type="Proteomes" id="UP000254924"/>
    </source>
</evidence>
<feature type="chain" id="PRO_5039078904" evidence="1">
    <location>
        <begin position="20"/>
        <end position="119"/>
    </location>
</feature>
<proteinExistence type="predicted"/>
<keyword evidence="2" id="KW-0449">Lipoprotein</keyword>
<feature type="signal peptide" evidence="1">
    <location>
        <begin position="1"/>
        <end position="19"/>
    </location>
</feature>
<keyword evidence="3" id="KW-1185">Reference proteome</keyword>
<protein>
    <submittedName>
        <fullName evidence="2">Lipoprotein</fullName>
    </submittedName>
</protein>
<keyword evidence="1" id="KW-0732">Signal</keyword>
<evidence type="ECO:0000313" key="2">
    <source>
        <dbReference type="EMBL" id="SUN59390.1"/>
    </source>
</evidence>
<accession>A0A380K3W3</accession>
<sequence length="119" mass="13379">MKRLLTTLILGLTTLFLVACSNQSSLDGEYYWISENRNELILTITDGEGVLESEGTHSVEIDTDSKTFEIEGFSESTVSYKYKDGVLTANLTGVERDYYKKGTDAYEEALKEYGYSDDN</sequence>
<evidence type="ECO:0000256" key="1">
    <source>
        <dbReference type="SAM" id="SignalP"/>
    </source>
</evidence>
<name>A0A380K3W3_9STRE</name>